<accession>A0A0M0JSH7</accession>
<evidence type="ECO:0000256" key="1">
    <source>
        <dbReference type="SAM" id="MobiDB-lite"/>
    </source>
</evidence>
<feature type="region of interest" description="Disordered" evidence="1">
    <location>
        <begin position="311"/>
        <end position="330"/>
    </location>
</feature>
<sequence length="330" mass="34282">MIAVTPATPIGNACPLALEEPLTTVNITLEPTDGEGYGAGLPYSPVVMLPAGSYGMLAFDIVDLNGNTVLDITNLWLGPDDAYPWTVDGTNLSQAPDLFAGVGRRLLDGEVQPPGRKLLFAGLQSQRWTDDQAEEEEVSMATTHAPMGRRLLKGGTSSGTSSAGRSGSTGSSRWGSSSASVTTSTYGSRTTSTRVAVYSSATGRRYGGSPGPYYYRGYFFFYGFGPRYSYSRAPRALTGGAAFFPVYGAAAAQPVYGAAAAQPVYGAATAQPVYGAAVAQPVYGAAVAQPVAMPAAYPAYPNNPHIAMFGAPYPSNPPSPPDGANRGKDD</sequence>
<feature type="region of interest" description="Disordered" evidence="1">
    <location>
        <begin position="131"/>
        <end position="185"/>
    </location>
</feature>
<comment type="caution">
    <text evidence="2">The sequence shown here is derived from an EMBL/GenBank/DDBJ whole genome shotgun (WGS) entry which is preliminary data.</text>
</comment>
<protein>
    <submittedName>
        <fullName evidence="2">Uncharacterized protein</fullName>
    </submittedName>
</protein>
<dbReference type="Proteomes" id="UP000037460">
    <property type="component" value="Unassembled WGS sequence"/>
</dbReference>
<organism evidence="2 3">
    <name type="scientific">Chrysochromulina tobinii</name>
    <dbReference type="NCBI Taxonomy" id="1460289"/>
    <lineage>
        <taxon>Eukaryota</taxon>
        <taxon>Haptista</taxon>
        <taxon>Haptophyta</taxon>
        <taxon>Prymnesiophyceae</taxon>
        <taxon>Prymnesiales</taxon>
        <taxon>Chrysochromulinaceae</taxon>
        <taxon>Chrysochromulina</taxon>
    </lineage>
</organism>
<dbReference type="EMBL" id="JWZX01002439">
    <property type="protein sequence ID" value="KOO29282.1"/>
    <property type="molecule type" value="Genomic_DNA"/>
</dbReference>
<name>A0A0M0JSH7_9EUKA</name>
<gene>
    <name evidence="2" type="ORF">Ctob_011789</name>
</gene>
<reference evidence="3" key="1">
    <citation type="journal article" date="2015" name="PLoS Genet.">
        <title>Genome Sequence and Transcriptome Analyses of Chrysochromulina tobin: Metabolic Tools for Enhanced Algal Fitness in the Prominent Order Prymnesiales (Haptophyceae).</title>
        <authorList>
            <person name="Hovde B.T."/>
            <person name="Deodato C.R."/>
            <person name="Hunsperger H.M."/>
            <person name="Ryken S.A."/>
            <person name="Yost W."/>
            <person name="Jha R.K."/>
            <person name="Patterson J."/>
            <person name="Monnat R.J. Jr."/>
            <person name="Barlow S.B."/>
            <person name="Starkenburg S.R."/>
            <person name="Cattolico R.A."/>
        </authorList>
    </citation>
    <scope>NUCLEOTIDE SEQUENCE</scope>
    <source>
        <strain evidence="3">CCMP291</strain>
    </source>
</reference>
<evidence type="ECO:0000313" key="2">
    <source>
        <dbReference type="EMBL" id="KOO29282.1"/>
    </source>
</evidence>
<evidence type="ECO:0000313" key="3">
    <source>
        <dbReference type="Proteomes" id="UP000037460"/>
    </source>
</evidence>
<feature type="compositionally biased region" description="Low complexity" evidence="1">
    <location>
        <begin position="154"/>
        <end position="185"/>
    </location>
</feature>
<keyword evidence="3" id="KW-1185">Reference proteome</keyword>
<dbReference type="AlphaFoldDB" id="A0A0M0JSH7"/>
<proteinExistence type="predicted"/>